<dbReference type="Gene3D" id="3.90.1150.10">
    <property type="entry name" value="Aspartate Aminotransferase, domain 1"/>
    <property type="match status" value="1"/>
</dbReference>
<gene>
    <name evidence="1" type="ORF">SAMEA4029009_CIC11G00000002654</name>
</gene>
<dbReference type="AlphaFoldDB" id="A0A1L0C4E4"/>
<evidence type="ECO:0000313" key="2">
    <source>
        <dbReference type="Proteomes" id="UP000182259"/>
    </source>
</evidence>
<dbReference type="Proteomes" id="UP000182259">
    <property type="component" value="Chromosome VI"/>
</dbReference>
<reference evidence="1 2" key="1">
    <citation type="submission" date="2016-10" db="EMBL/GenBank/DDBJ databases">
        <authorList>
            <person name="de Groot N.N."/>
        </authorList>
    </citation>
    <scope>NUCLEOTIDE SEQUENCE [LARGE SCALE GENOMIC DNA]</scope>
    <source>
        <strain evidence="1 2">PYCC 4715</strain>
    </source>
</reference>
<dbReference type="InterPro" id="IPR015422">
    <property type="entry name" value="PyrdxlP-dep_Trfase_small"/>
</dbReference>
<name>A0A1L0C4E4_9ASCO</name>
<evidence type="ECO:0000313" key="1">
    <source>
        <dbReference type="EMBL" id="SGZ58379.1"/>
    </source>
</evidence>
<accession>A0A1L0C4E4</accession>
<sequence length="67" mass="7570">MTTTSKDPSTLHNPYFEQNPNRKDVWTLINETAAKAQEELGKPVTNLGQGFFPTILLILLWRPSTTP</sequence>
<dbReference type="EMBL" id="LT635769">
    <property type="protein sequence ID" value="SGZ58379.1"/>
    <property type="molecule type" value="Genomic_DNA"/>
</dbReference>
<protein>
    <submittedName>
        <fullName evidence="1">CIC11C00000002654</fullName>
    </submittedName>
</protein>
<organism evidence="1 2">
    <name type="scientific">Sungouiella intermedia</name>
    <dbReference type="NCBI Taxonomy" id="45354"/>
    <lineage>
        <taxon>Eukaryota</taxon>
        <taxon>Fungi</taxon>
        <taxon>Dikarya</taxon>
        <taxon>Ascomycota</taxon>
        <taxon>Saccharomycotina</taxon>
        <taxon>Pichiomycetes</taxon>
        <taxon>Metschnikowiaceae</taxon>
        <taxon>Sungouiella</taxon>
    </lineage>
</organism>
<proteinExistence type="predicted"/>